<evidence type="ECO:0000256" key="2">
    <source>
        <dbReference type="ARBA" id="ARBA00022676"/>
    </source>
</evidence>
<dbReference type="InterPro" id="IPR001173">
    <property type="entry name" value="Glyco_trans_2-like"/>
</dbReference>
<dbReference type="SUPFAM" id="SSF53448">
    <property type="entry name" value="Nucleotide-diphospho-sugar transferases"/>
    <property type="match status" value="1"/>
</dbReference>
<dbReference type="Pfam" id="PF13632">
    <property type="entry name" value="Glyco_trans_2_3"/>
    <property type="match status" value="1"/>
</dbReference>
<evidence type="ECO:0000256" key="3">
    <source>
        <dbReference type="ARBA" id="ARBA00022679"/>
    </source>
</evidence>
<feature type="domain" description="Type II secretion system protein GspE N-terminal" evidence="5">
    <location>
        <begin position="40"/>
        <end position="122"/>
    </location>
</feature>
<feature type="transmembrane region" description="Helical" evidence="4">
    <location>
        <begin position="512"/>
        <end position="535"/>
    </location>
</feature>
<dbReference type="Proteomes" id="UP001265259">
    <property type="component" value="Unassembled WGS sequence"/>
</dbReference>
<evidence type="ECO:0000256" key="1">
    <source>
        <dbReference type="ARBA" id="ARBA00006739"/>
    </source>
</evidence>
<dbReference type="SUPFAM" id="SSF160246">
    <property type="entry name" value="EspE N-terminal domain-like"/>
    <property type="match status" value="1"/>
</dbReference>
<feature type="transmembrane region" description="Helical" evidence="4">
    <location>
        <begin position="175"/>
        <end position="195"/>
    </location>
</feature>
<gene>
    <name evidence="7" type="ORF">RM543_08015</name>
</gene>
<dbReference type="EC" id="2.4.-.-" evidence="7"/>
<feature type="transmembrane region" description="Helical" evidence="4">
    <location>
        <begin position="466"/>
        <end position="492"/>
    </location>
</feature>
<dbReference type="EMBL" id="JAVRHL010000002">
    <property type="protein sequence ID" value="MDT0682627.1"/>
    <property type="molecule type" value="Genomic_DNA"/>
</dbReference>
<comment type="similarity">
    <text evidence="1">Belongs to the glycosyltransferase 2 family.</text>
</comment>
<evidence type="ECO:0000256" key="4">
    <source>
        <dbReference type="SAM" id="Phobius"/>
    </source>
</evidence>
<evidence type="ECO:0000313" key="7">
    <source>
        <dbReference type="EMBL" id="MDT0682627.1"/>
    </source>
</evidence>
<evidence type="ECO:0000259" key="6">
    <source>
        <dbReference type="Pfam" id="PF13632"/>
    </source>
</evidence>
<dbReference type="RefSeq" id="WP_311690368.1">
    <property type="nucleotide sequence ID" value="NZ_JAVRHL010000002.1"/>
</dbReference>
<organism evidence="7 8">
    <name type="scientific">Tropicimonas omnivorans</name>
    <dbReference type="NCBI Taxonomy" id="3075590"/>
    <lineage>
        <taxon>Bacteria</taxon>
        <taxon>Pseudomonadati</taxon>
        <taxon>Pseudomonadota</taxon>
        <taxon>Alphaproteobacteria</taxon>
        <taxon>Rhodobacterales</taxon>
        <taxon>Roseobacteraceae</taxon>
        <taxon>Tropicimonas</taxon>
    </lineage>
</organism>
<protein>
    <submittedName>
        <fullName evidence="7">Glycosyltransferase</fullName>
        <ecNumber evidence="7">2.4.-.-</ecNumber>
    </submittedName>
</protein>
<dbReference type="Pfam" id="PF05157">
    <property type="entry name" value="MshEN"/>
    <property type="match status" value="1"/>
</dbReference>
<keyword evidence="8" id="KW-1185">Reference proteome</keyword>
<dbReference type="Gene3D" id="3.90.550.10">
    <property type="entry name" value="Spore Coat Polysaccharide Biosynthesis Protein SpsA, Chain A"/>
    <property type="match status" value="1"/>
</dbReference>
<evidence type="ECO:0000313" key="8">
    <source>
        <dbReference type="Proteomes" id="UP001265259"/>
    </source>
</evidence>
<keyword evidence="4" id="KW-0472">Membrane</keyword>
<comment type="caution">
    <text evidence="7">The sequence shown here is derived from an EMBL/GenBank/DDBJ whole genome shotgun (WGS) entry which is preliminary data.</text>
</comment>
<sequence length="611" mass="66482">MQALSDQARSEARLGEILLARGLISEANLTAALARQWDADIADLSAEPPDATLMAGLGAADCLARGLVPWQRAGGLTLVATSRPERFEIDRRSLEPVLGPVAMVVARASDVQAAVARAGAAELATLAETSVPAAFSCRRRGRIASRRPLGLAALASATGVVMLAPASVFWMLTGIAAIFLTATLALRAAILWAAFRDARHRGEFASARSKPAPVMARLPVISILVPLFREGDIAGRLVRRLEALDYPRELTDILLVTEADDATTAAVLARTELPPWIRVCTVPPGAVRTKPRALNYALSFCRGGIVGIYDAEDAPAEGQLRQIATAFAQRGPDVACLQGMLDYYNPGTNWMSRCFTVEYAAWFRVMLPGLQRLGLPIPLGGTTLFFRRAALEALGGWDAWNVTEDADLGLRLARAGYRTEIVATVTQEEACCRPLPWVRQRSRWIKGYMMTWATHMRRPRSLWRQLGARGFLGMQVLVLGSIVQVLLAPLFWMFWLAPLGLVPPAPGLGEAVTWPLAALFVASEASGVAVAALGLRRRGESGWLMKWVPTLYVYHPLAVLAAWKAAWEVVMRPFYWDKTTHGIFDKRHRPGVTAARRARPEALPLRAAAAP</sequence>
<dbReference type="InterPro" id="IPR029044">
    <property type="entry name" value="Nucleotide-diphossugar_trans"/>
</dbReference>
<keyword evidence="2 7" id="KW-0328">Glycosyltransferase</keyword>
<dbReference type="InterPro" id="IPR037257">
    <property type="entry name" value="T2SS_E_N_sf"/>
</dbReference>
<proteinExistence type="inferred from homology"/>
<feature type="transmembrane region" description="Helical" evidence="4">
    <location>
        <begin position="148"/>
        <end position="169"/>
    </location>
</feature>
<dbReference type="PANTHER" id="PTHR43630:SF1">
    <property type="entry name" value="POLY-BETA-1,6-N-ACETYL-D-GLUCOSAMINE SYNTHASE"/>
    <property type="match status" value="1"/>
</dbReference>
<dbReference type="PANTHER" id="PTHR43630">
    <property type="entry name" value="POLY-BETA-1,6-N-ACETYL-D-GLUCOSAMINE SYNTHASE"/>
    <property type="match status" value="1"/>
</dbReference>
<name>A0ABU3DFY0_9RHOB</name>
<keyword evidence="4" id="KW-1133">Transmembrane helix</keyword>
<evidence type="ECO:0000259" key="5">
    <source>
        <dbReference type="Pfam" id="PF05157"/>
    </source>
</evidence>
<dbReference type="InterPro" id="IPR007831">
    <property type="entry name" value="T2SS_GspE_N"/>
</dbReference>
<dbReference type="GO" id="GO:0016757">
    <property type="term" value="F:glycosyltransferase activity"/>
    <property type="evidence" value="ECO:0007669"/>
    <property type="project" value="UniProtKB-KW"/>
</dbReference>
<keyword evidence="3 7" id="KW-0808">Transferase</keyword>
<accession>A0ABU3DFY0</accession>
<feature type="domain" description="Glycosyltransferase 2-like" evidence="6">
    <location>
        <begin position="307"/>
        <end position="497"/>
    </location>
</feature>
<keyword evidence="4" id="KW-0812">Transmembrane</keyword>
<reference evidence="7 8" key="1">
    <citation type="submission" date="2023-09" db="EMBL/GenBank/DDBJ databases">
        <authorList>
            <person name="Rey-Velasco X."/>
        </authorList>
    </citation>
    <scope>NUCLEOTIDE SEQUENCE [LARGE SCALE GENOMIC DNA]</scope>
    <source>
        <strain evidence="7 8">F158</strain>
    </source>
</reference>